<evidence type="ECO:0000313" key="3">
    <source>
        <dbReference type="Proteomes" id="UP000027265"/>
    </source>
</evidence>
<evidence type="ECO:0000313" key="2">
    <source>
        <dbReference type="EMBL" id="KDQ52567.1"/>
    </source>
</evidence>
<accession>A0A067PMN1</accession>
<protein>
    <recommendedName>
        <fullName evidence="1">DUF8040 domain-containing protein</fullName>
    </recommendedName>
</protein>
<dbReference type="EMBL" id="KL197739">
    <property type="protein sequence ID" value="KDQ52567.1"/>
    <property type="molecule type" value="Genomic_DNA"/>
</dbReference>
<proteinExistence type="predicted"/>
<evidence type="ECO:0000259" key="1">
    <source>
        <dbReference type="Pfam" id="PF26138"/>
    </source>
</evidence>
<keyword evidence="3" id="KW-1185">Reference proteome</keyword>
<reference evidence="3" key="1">
    <citation type="journal article" date="2014" name="Proc. Natl. Acad. Sci. U.S.A.">
        <title>Extensive sampling of basidiomycete genomes demonstrates inadequacy of the white-rot/brown-rot paradigm for wood decay fungi.</title>
        <authorList>
            <person name="Riley R."/>
            <person name="Salamov A.A."/>
            <person name="Brown D.W."/>
            <person name="Nagy L.G."/>
            <person name="Floudas D."/>
            <person name="Held B.W."/>
            <person name="Levasseur A."/>
            <person name="Lombard V."/>
            <person name="Morin E."/>
            <person name="Otillar R."/>
            <person name="Lindquist E.A."/>
            <person name="Sun H."/>
            <person name="LaButti K.M."/>
            <person name="Schmutz J."/>
            <person name="Jabbour D."/>
            <person name="Luo H."/>
            <person name="Baker S.E."/>
            <person name="Pisabarro A.G."/>
            <person name="Walton J.D."/>
            <person name="Blanchette R.A."/>
            <person name="Henrissat B."/>
            <person name="Martin F."/>
            <person name="Cullen D."/>
            <person name="Hibbett D.S."/>
            <person name="Grigoriev I.V."/>
        </authorList>
    </citation>
    <scope>NUCLEOTIDE SEQUENCE [LARGE SCALE GENOMIC DNA]</scope>
    <source>
        <strain evidence="3">MUCL 33604</strain>
    </source>
</reference>
<dbReference type="Pfam" id="PF26138">
    <property type="entry name" value="DUF8040"/>
    <property type="match status" value="1"/>
</dbReference>
<dbReference type="InterPro" id="IPR058353">
    <property type="entry name" value="DUF8040"/>
</dbReference>
<feature type="domain" description="DUF8040" evidence="1">
    <location>
        <begin position="3"/>
        <end position="56"/>
    </location>
</feature>
<dbReference type="InParanoid" id="A0A067PMN1"/>
<sequence>YHTSALTGEAWVRELLNGHPNHIKTEPGACLHIFCALIEALIDCGLGPSKHISLKE</sequence>
<name>A0A067PMN1_9AGAM</name>
<dbReference type="HOGENOM" id="CLU_171507_1_1_1"/>
<organism evidence="2 3">
    <name type="scientific">Jaapia argillacea MUCL 33604</name>
    <dbReference type="NCBI Taxonomy" id="933084"/>
    <lineage>
        <taxon>Eukaryota</taxon>
        <taxon>Fungi</taxon>
        <taxon>Dikarya</taxon>
        <taxon>Basidiomycota</taxon>
        <taxon>Agaricomycotina</taxon>
        <taxon>Agaricomycetes</taxon>
        <taxon>Agaricomycetidae</taxon>
        <taxon>Jaapiales</taxon>
        <taxon>Jaapiaceae</taxon>
        <taxon>Jaapia</taxon>
    </lineage>
</organism>
<dbReference type="Proteomes" id="UP000027265">
    <property type="component" value="Unassembled WGS sequence"/>
</dbReference>
<dbReference type="AlphaFoldDB" id="A0A067PMN1"/>
<dbReference type="OrthoDB" id="2430314at2759"/>
<feature type="non-terminal residue" evidence="2">
    <location>
        <position position="56"/>
    </location>
</feature>
<gene>
    <name evidence="2" type="ORF">JAAARDRAFT_113051</name>
</gene>
<feature type="non-terminal residue" evidence="2">
    <location>
        <position position="1"/>
    </location>
</feature>